<dbReference type="Proteomes" id="UP000682134">
    <property type="component" value="Unassembled WGS sequence"/>
</dbReference>
<comment type="subcellular location">
    <subcellularLocation>
        <location evidence="1">Membrane</location>
        <topology evidence="1">Multi-pass membrane protein</topology>
    </subcellularLocation>
</comment>
<dbReference type="SUPFAM" id="SSF58104">
    <property type="entry name" value="Methyl-accepting chemotaxis protein (MCP) signaling domain"/>
    <property type="match status" value="1"/>
</dbReference>
<evidence type="ECO:0000256" key="2">
    <source>
        <dbReference type="ARBA" id="ARBA00022692"/>
    </source>
</evidence>
<evidence type="ECO:0000313" key="7">
    <source>
        <dbReference type="EMBL" id="MBP0724462.1"/>
    </source>
</evidence>
<dbReference type="InterPro" id="IPR017501">
    <property type="entry name" value="Phage_infect_YhgE_C"/>
</dbReference>
<proteinExistence type="predicted"/>
<dbReference type="InterPro" id="IPR051328">
    <property type="entry name" value="T7SS_ABC-Transporter"/>
</dbReference>
<name>A0A940NPA5_9BACI</name>
<keyword evidence="2 5" id="KW-0812">Transmembrane</keyword>
<feature type="transmembrane region" description="Helical" evidence="5">
    <location>
        <begin position="18"/>
        <end position="39"/>
    </location>
</feature>
<feature type="domain" description="ABC-2 type transporter transmembrane" evidence="6">
    <location>
        <begin position="22"/>
        <end position="621"/>
    </location>
</feature>
<evidence type="ECO:0000256" key="4">
    <source>
        <dbReference type="ARBA" id="ARBA00023136"/>
    </source>
</evidence>
<keyword evidence="3 5" id="KW-1133">Transmembrane helix</keyword>
<keyword evidence="4 5" id="KW-0472">Membrane</keyword>
<dbReference type="NCBIfam" id="TIGR03057">
    <property type="entry name" value="xxxLxxG_by_4"/>
    <property type="match status" value="1"/>
</dbReference>
<dbReference type="InterPro" id="IPR013525">
    <property type="entry name" value="ABC2_TM"/>
</dbReference>
<accession>A0A940NPA5</accession>
<gene>
    <name evidence="7" type="ORF">J5Y03_04575</name>
</gene>
<sequence>MNDWIKNEWVHLFKDTKLLISIIVILFVPTLYSGTYLWANWDPYGKLERLPVAVVNEDKPVTYKGTNYAIGNDLVSELKKDKSFKWQFVNKKKADKGIENNKYYFGIYIPSDFSKNATTLSSANPKPLELDYKVNVGSNFIASQIGRSGVDKIRTKLSQNLSKNYAQVFMGNLLTIGKDLKSASQGSNEITTGLSKLSTGTQDMISGMQKQSAPISQLADGTKKLSDAASQLSKGADQLSTGMTQVDSGLNTLSNTLYSLNYSSNQLISGVNPLSYGSKQLDQSIMGLEKNHPELMKDPSIQQINTISKNLIGGLSEVNSNLTKFNEGLTKTAQSSKTLNQGTHTVTTKLKDISNGAKVIASSQNQITKGTGDISKGWTSVISNLTNLKKGEDKLQAGSKQLTDKLASGAKEIDAIKAGQPTYEMISNPVRLKEKMVNKVPNYGTGLAPYFLSLSFFVGALLLSTVFPLRTTYESPPSGIAWFLSKFLILMMISLGHSIITNLFLIYLVGLDPISKGYLYIFSFFTSLIFMSIIQFLITIGDNAGRFIAVILLVIQLTASSGTFPYELSPNFLQKLHALLPMTYSVQGFRTIISTGNYNILLHDILILTIYLVLSIMLTILVINVGVKKRTSLEKA</sequence>
<dbReference type="Gene3D" id="3.40.1710.10">
    <property type="entry name" value="abc type-2 transporter like domain"/>
    <property type="match status" value="1"/>
</dbReference>
<dbReference type="Pfam" id="PF12698">
    <property type="entry name" value="ABC2_membrane_3"/>
    <property type="match status" value="1"/>
</dbReference>
<protein>
    <submittedName>
        <fullName evidence="7">YhgE/Pip domain-containing protein</fullName>
    </submittedName>
</protein>
<evidence type="ECO:0000256" key="5">
    <source>
        <dbReference type="SAM" id="Phobius"/>
    </source>
</evidence>
<feature type="transmembrane region" description="Helical" evidence="5">
    <location>
        <begin position="443"/>
        <end position="467"/>
    </location>
</feature>
<reference evidence="7" key="1">
    <citation type="submission" date="2021-04" db="EMBL/GenBank/DDBJ databases">
        <title>Genome seq and assembly of Bacillus sp.</title>
        <authorList>
            <person name="Chhetri G."/>
        </authorList>
    </citation>
    <scope>NUCLEOTIDE SEQUENCE</scope>
    <source>
        <strain evidence="7">RG28</strain>
    </source>
</reference>
<dbReference type="NCBIfam" id="TIGR03061">
    <property type="entry name" value="pip_yhgE_Nterm"/>
    <property type="match status" value="1"/>
</dbReference>
<dbReference type="Gene3D" id="1.10.287.950">
    <property type="entry name" value="Methyl-accepting chemotaxis protein"/>
    <property type="match status" value="1"/>
</dbReference>
<dbReference type="PANTHER" id="PTHR43077:SF5">
    <property type="entry name" value="PHAGE INFECTION PROTEIN"/>
    <property type="match status" value="1"/>
</dbReference>
<keyword evidence="8" id="KW-1185">Reference proteome</keyword>
<dbReference type="EMBL" id="JAGIYQ010000002">
    <property type="protein sequence ID" value="MBP0724462.1"/>
    <property type="molecule type" value="Genomic_DNA"/>
</dbReference>
<feature type="transmembrane region" description="Helical" evidence="5">
    <location>
        <begin position="487"/>
        <end position="510"/>
    </location>
</feature>
<evidence type="ECO:0000256" key="1">
    <source>
        <dbReference type="ARBA" id="ARBA00004141"/>
    </source>
</evidence>
<evidence type="ECO:0000256" key="3">
    <source>
        <dbReference type="ARBA" id="ARBA00022989"/>
    </source>
</evidence>
<dbReference type="PANTHER" id="PTHR43077">
    <property type="entry name" value="TRANSPORT PERMEASE YVFS-RELATED"/>
    <property type="match status" value="1"/>
</dbReference>
<dbReference type="GO" id="GO:0016020">
    <property type="term" value="C:membrane"/>
    <property type="evidence" value="ECO:0007669"/>
    <property type="project" value="UniProtKB-SubCell"/>
</dbReference>
<dbReference type="InterPro" id="IPR017500">
    <property type="entry name" value="Phage_infect_YhgE_N"/>
</dbReference>
<comment type="caution">
    <text evidence="7">The sequence shown here is derived from an EMBL/GenBank/DDBJ whole genome shotgun (WGS) entry which is preliminary data.</text>
</comment>
<dbReference type="RefSeq" id="WP_209402981.1">
    <property type="nucleotide sequence ID" value="NZ_JAGIYQ010000002.1"/>
</dbReference>
<evidence type="ECO:0000313" key="8">
    <source>
        <dbReference type="Proteomes" id="UP000682134"/>
    </source>
</evidence>
<dbReference type="NCBIfam" id="TIGR03062">
    <property type="entry name" value="pip_yhgE_Cterm"/>
    <property type="match status" value="1"/>
</dbReference>
<organism evidence="7 8">
    <name type="scientific">Gottfriedia endophytica</name>
    <dbReference type="NCBI Taxonomy" id="2820819"/>
    <lineage>
        <taxon>Bacteria</taxon>
        <taxon>Bacillati</taxon>
        <taxon>Bacillota</taxon>
        <taxon>Bacilli</taxon>
        <taxon>Bacillales</taxon>
        <taxon>Bacillaceae</taxon>
        <taxon>Gottfriedia</taxon>
    </lineage>
</organism>
<feature type="transmembrane region" description="Helical" evidence="5">
    <location>
        <begin position="517"/>
        <end position="538"/>
    </location>
</feature>
<dbReference type="AlphaFoldDB" id="A0A940NPA5"/>
<dbReference type="InterPro" id="IPR023908">
    <property type="entry name" value="xxxLxxG_rpt"/>
</dbReference>
<evidence type="ECO:0000259" key="6">
    <source>
        <dbReference type="Pfam" id="PF12698"/>
    </source>
</evidence>
<feature type="transmembrane region" description="Helical" evidence="5">
    <location>
        <begin position="605"/>
        <end position="627"/>
    </location>
</feature>
<dbReference type="GO" id="GO:0140359">
    <property type="term" value="F:ABC-type transporter activity"/>
    <property type="evidence" value="ECO:0007669"/>
    <property type="project" value="InterPro"/>
</dbReference>